<dbReference type="PANTHER" id="PTHR30238:SF4">
    <property type="entry name" value="SLL1022 PROTEIN"/>
    <property type="match status" value="1"/>
</dbReference>
<feature type="transmembrane region" description="Helical" evidence="5">
    <location>
        <begin position="166"/>
        <end position="184"/>
    </location>
</feature>
<keyword evidence="3 5" id="KW-1133">Transmembrane helix</keyword>
<feature type="transmembrane region" description="Helical" evidence="5">
    <location>
        <begin position="46"/>
        <end position="67"/>
    </location>
</feature>
<protein>
    <submittedName>
        <fullName evidence="6">Integral membrane protein TerC family protein</fullName>
    </submittedName>
</protein>
<feature type="transmembrane region" description="Helical" evidence="5">
    <location>
        <begin position="12"/>
        <end position="34"/>
    </location>
</feature>
<comment type="subcellular location">
    <subcellularLocation>
        <location evidence="1">Membrane</location>
        <topology evidence="1">Multi-pass membrane protein</topology>
    </subcellularLocation>
</comment>
<proteinExistence type="predicted"/>
<dbReference type="PANTHER" id="PTHR30238">
    <property type="entry name" value="MEMBRANE BOUND PREDICTED REDOX MODULATOR"/>
    <property type="match status" value="1"/>
</dbReference>
<gene>
    <name evidence="6" type="ORF">GALL_385370</name>
</gene>
<evidence type="ECO:0000256" key="5">
    <source>
        <dbReference type="SAM" id="Phobius"/>
    </source>
</evidence>
<keyword evidence="2 5" id="KW-0812">Transmembrane</keyword>
<name>A0A1J5Q7N9_9ZZZZ</name>
<dbReference type="NCBIfam" id="TIGR03717">
    <property type="entry name" value="R_switched_YjbE"/>
    <property type="match status" value="1"/>
</dbReference>
<feature type="transmembrane region" description="Helical" evidence="5">
    <location>
        <begin position="134"/>
        <end position="154"/>
    </location>
</feature>
<feature type="transmembrane region" description="Helical" evidence="5">
    <location>
        <begin position="73"/>
        <end position="91"/>
    </location>
</feature>
<feature type="transmembrane region" description="Helical" evidence="5">
    <location>
        <begin position="328"/>
        <end position="349"/>
    </location>
</feature>
<dbReference type="Pfam" id="PF03741">
    <property type="entry name" value="TerC"/>
    <property type="match status" value="1"/>
</dbReference>
<dbReference type="AlphaFoldDB" id="A0A1J5Q7N9"/>
<feature type="transmembrane region" description="Helical" evidence="5">
    <location>
        <begin position="103"/>
        <end position="122"/>
    </location>
</feature>
<evidence type="ECO:0000256" key="4">
    <source>
        <dbReference type="ARBA" id="ARBA00023136"/>
    </source>
</evidence>
<accession>A0A1J5Q7N9</accession>
<keyword evidence="4 5" id="KW-0472">Membrane</keyword>
<dbReference type="GO" id="GO:0016020">
    <property type="term" value="C:membrane"/>
    <property type="evidence" value="ECO:0007669"/>
    <property type="project" value="UniProtKB-SubCell"/>
</dbReference>
<reference evidence="6" key="1">
    <citation type="submission" date="2016-10" db="EMBL/GenBank/DDBJ databases">
        <title>Sequence of Gallionella enrichment culture.</title>
        <authorList>
            <person name="Poehlein A."/>
            <person name="Muehling M."/>
            <person name="Daniel R."/>
        </authorList>
    </citation>
    <scope>NUCLEOTIDE SEQUENCE</scope>
</reference>
<comment type="caution">
    <text evidence="6">The sequence shown here is derived from an EMBL/GenBank/DDBJ whole genome shotgun (WGS) entry which is preliminary data.</text>
</comment>
<sequence length="369" mass="37594">MDYAAGNHAVTVITQIVFVDLLLSGDNAVLIALVCRNLPPALRLRALVAGTAAAIALRTVLTGVAGLLMRLPLLEIAGAALLLVIAIKLLVAEEQHGADGEAAAGFWGAVVTIVFADLAMSLDNVVAIAGAANGSLAYLLFGLALSIPLLMFGSTFVGRLLQTRPLLVPAGAALLGWIAGRLAVSDPLWAGEITRHVPALHVVAPALCAVFVVAEGRIVAARLGELGPAPRLRRAAAPEPAIFTAATIPIDVGHGGEALVAVGVADADSIGELATGQAAAGAAASTTAAAHGAIGAEAQAEEAQAENAQADAAAPTRWQRVERIALKVYVPLVVVAVFTLLGWMAVSMLDIANDLPPPRHLPQTAAVRR</sequence>
<organism evidence="6">
    <name type="scientific">mine drainage metagenome</name>
    <dbReference type="NCBI Taxonomy" id="410659"/>
    <lineage>
        <taxon>unclassified sequences</taxon>
        <taxon>metagenomes</taxon>
        <taxon>ecological metagenomes</taxon>
    </lineage>
</organism>
<evidence type="ECO:0000256" key="1">
    <source>
        <dbReference type="ARBA" id="ARBA00004141"/>
    </source>
</evidence>
<dbReference type="InterPro" id="IPR022301">
    <property type="entry name" value="Integral_membrane_YjbE"/>
</dbReference>
<evidence type="ECO:0000256" key="3">
    <source>
        <dbReference type="ARBA" id="ARBA00022989"/>
    </source>
</evidence>
<evidence type="ECO:0000256" key="2">
    <source>
        <dbReference type="ARBA" id="ARBA00022692"/>
    </source>
</evidence>
<evidence type="ECO:0000313" key="6">
    <source>
        <dbReference type="EMBL" id="OIQ79721.1"/>
    </source>
</evidence>
<dbReference type="InterPro" id="IPR005496">
    <property type="entry name" value="Integral_membrane_TerC"/>
</dbReference>
<dbReference type="EMBL" id="MLJW01001169">
    <property type="protein sequence ID" value="OIQ79721.1"/>
    <property type="molecule type" value="Genomic_DNA"/>
</dbReference>
<feature type="transmembrane region" description="Helical" evidence="5">
    <location>
        <begin position="196"/>
        <end position="214"/>
    </location>
</feature>